<evidence type="ECO:0008006" key="3">
    <source>
        <dbReference type="Google" id="ProtNLM"/>
    </source>
</evidence>
<organism evidence="1 2">
    <name type="scientific">Tothia fuscella</name>
    <dbReference type="NCBI Taxonomy" id="1048955"/>
    <lineage>
        <taxon>Eukaryota</taxon>
        <taxon>Fungi</taxon>
        <taxon>Dikarya</taxon>
        <taxon>Ascomycota</taxon>
        <taxon>Pezizomycotina</taxon>
        <taxon>Dothideomycetes</taxon>
        <taxon>Pleosporomycetidae</taxon>
        <taxon>Venturiales</taxon>
        <taxon>Cylindrosympodiaceae</taxon>
        <taxon>Tothia</taxon>
    </lineage>
</organism>
<gene>
    <name evidence="1" type="ORF">EJ08DRAFT_663853</name>
</gene>
<sequence length="252" mass="29478">MEAQKPPQLSLIEQLPVELIEIILSALPDLHSLKGAALCCPRLFDVFKGAESTIATKVLTLQLGCIHDFLVRAVSPAFIDVAEHDVAWGEFSVQTANDIDSEYVQYLLSLGLEKLYAIWTAKTYETRYELMNNPQCNCPWSRYDFLHEALDEMSNEPNDHIYLSDYTLDDQRRNIKPSYFKDPDSGPAEVWRWAHQDETRSNFVYQRHREVLREWAYVMWDSCRLNEWGVFQKPWDHEDTWKGEIKCLAGWR</sequence>
<evidence type="ECO:0000313" key="2">
    <source>
        <dbReference type="Proteomes" id="UP000800235"/>
    </source>
</evidence>
<comment type="caution">
    <text evidence="1">The sequence shown here is derived from an EMBL/GenBank/DDBJ whole genome shotgun (WGS) entry which is preliminary data.</text>
</comment>
<reference evidence="1" key="1">
    <citation type="journal article" date="2020" name="Stud. Mycol.">
        <title>101 Dothideomycetes genomes: a test case for predicting lifestyles and emergence of pathogens.</title>
        <authorList>
            <person name="Haridas S."/>
            <person name="Albert R."/>
            <person name="Binder M."/>
            <person name="Bloem J."/>
            <person name="Labutti K."/>
            <person name="Salamov A."/>
            <person name="Andreopoulos B."/>
            <person name="Baker S."/>
            <person name="Barry K."/>
            <person name="Bills G."/>
            <person name="Bluhm B."/>
            <person name="Cannon C."/>
            <person name="Castanera R."/>
            <person name="Culley D."/>
            <person name="Daum C."/>
            <person name="Ezra D."/>
            <person name="Gonzalez J."/>
            <person name="Henrissat B."/>
            <person name="Kuo A."/>
            <person name="Liang C."/>
            <person name="Lipzen A."/>
            <person name="Lutzoni F."/>
            <person name="Magnuson J."/>
            <person name="Mondo S."/>
            <person name="Nolan M."/>
            <person name="Ohm R."/>
            <person name="Pangilinan J."/>
            <person name="Park H.-J."/>
            <person name="Ramirez L."/>
            <person name="Alfaro M."/>
            <person name="Sun H."/>
            <person name="Tritt A."/>
            <person name="Yoshinaga Y."/>
            <person name="Zwiers L.-H."/>
            <person name="Turgeon B."/>
            <person name="Goodwin S."/>
            <person name="Spatafora J."/>
            <person name="Crous P."/>
            <person name="Grigoriev I."/>
        </authorList>
    </citation>
    <scope>NUCLEOTIDE SEQUENCE</scope>
    <source>
        <strain evidence="1">CBS 130266</strain>
    </source>
</reference>
<dbReference type="EMBL" id="MU007073">
    <property type="protein sequence ID" value="KAF2424830.1"/>
    <property type="molecule type" value="Genomic_DNA"/>
</dbReference>
<keyword evidence="2" id="KW-1185">Reference proteome</keyword>
<dbReference type="OrthoDB" id="5427059at2759"/>
<protein>
    <recommendedName>
        <fullName evidence="3">F-box domain-containing protein</fullName>
    </recommendedName>
</protein>
<name>A0A9P4NKG4_9PEZI</name>
<dbReference type="AlphaFoldDB" id="A0A9P4NKG4"/>
<proteinExistence type="predicted"/>
<evidence type="ECO:0000313" key="1">
    <source>
        <dbReference type="EMBL" id="KAF2424830.1"/>
    </source>
</evidence>
<dbReference type="Proteomes" id="UP000800235">
    <property type="component" value="Unassembled WGS sequence"/>
</dbReference>
<accession>A0A9P4NKG4</accession>